<protein>
    <submittedName>
        <fullName evidence="1">Uncharacterized protein</fullName>
    </submittedName>
</protein>
<proteinExistence type="predicted"/>
<dbReference type="RefSeq" id="WP_311583070.1">
    <property type="nucleotide sequence ID" value="NZ_JAVRIF010000008.1"/>
</dbReference>
<comment type="caution">
    <text evidence="1">The sequence shown here is derived from an EMBL/GenBank/DDBJ whole genome shotgun (WGS) entry which is preliminary data.</text>
</comment>
<sequence length="209" mass="24243">MTEQVSLWQDDTKTADFAELCNALYEREIMLLAHSEIHSLQVFQGRLKSLPYYIKRTAHLMFQAKTPLTIDVQNASWSAKQAGHMPLNGQDIDSVNQWYLSTELTHGLVIPIEHESFIVLDSIDRIDKNNNRIRTNVHGWFYLDKNHEQNNQSLQTNRLLKPNKRVMTAACTGHSWVNDQKVNPHMPTLRELLLSCAINWRNFKQPAHV</sequence>
<reference evidence="1 2" key="1">
    <citation type="submission" date="2023-09" db="EMBL/GenBank/DDBJ databases">
        <authorList>
            <person name="Rey-Velasco X."/>
        </authorList>
    </citation>
    <scope>NUCLEOTIDE SEQUENCE [LARGE SCALE GENOMIC DNA]</scope>
    <source>
        <strain evidence="1 2">W431</strain>
    </source>
</reference>
<keyword evidence="2" id="KW-1185">Reference proteome</keyword>
<dbReference type="Proteomes" id="UP001266357">
    <property type="component" value="Unassembled WGS sequence"/>
</dbReference>
<gene>
    <name evidence="1" type="ORF">RM573_13535</name>
</gene>
<evidence type="ECO:0000313" key="2">
    <source>
        <dbReference type="Proteomes" id="UP001266357"/>
    </source>
</evidence>
<name>A0ABU3A375_9GAMM</name>
<evidence type="ECO:0000313" key="1">
    <source>
        <dbReference type="EMBL" id="MDT0604627.1"/>
    </source>
</evidence>
<accession>A0ABU3A375</accession>
<organism evidence="1 2">
    <name type="scientific">Thalassotalea castellviae</name>
    <dbReference type="NCBI Taxonomy" id="3075612"/>
    <lineage>
        <taxon>Bacteria</taxon>
        <taxon>Pseudomonadati</taxon>
        <taxon>Pseudomonadota</taxon>
        <taxon>Gammaproteobacteria</taxon>
        <taxon>Alteromonadales</taxon>
        <taxon>Colwelliaceae</taxon>
        <taxon>Thalassotalea</taxon>
    </lineage>
</organism>
<dbReference type="EMBL" id="JAVRIF010000008">
    <property type="protein sequence ID" value="MDT0604627.1"/>
    <property type="molecule type" value="Genomic_DNA"/>
</dbReference>